<dbReference type="STRING" id="1462996.AWM70_10985"/>
<dbReference type="EMBL" id="CP014167">
    <property type="protein sequence ID" value="ANS75063.1"/>
    <property type="molecule type" value="Genomic_DNA"/>
</dbReference>
<feature type="domain" description="DUF4352" evidence="3">
    <location>
        <begin position="81"/>
        <end position="191"/>
    </location>
</feature>
<keyword evidence="2" id="KW-0472">Membrane</keyword>
<gene>
    <name evidence="4" type="ORF">AWM70_10985</name>
</gene>
<dbReference type="Pfam" id="PF11611">
    <property type="entry name" value="DUF4352"/>
    <property type="match status" value="1"/>
</dbReference>
<dbReference type="RefSeq" id="WP_068696347.1">
    <property type="nucleotide sequence ID" value="NZ_CP014167.1"/>
</dbReference>
<accession>A0A1B1N0W5</accession>
<dbReference type="Gene3D" id="2.60.40.1240">
    <property type="match status" value="1"/>
</dbReference>
<protein>
    <recommendedName>
        <fullName evidence="3">DUF4352 domain-containing protein</fullName>
    </recommendedName>
</protein>
<dbReference type="Proteomes" id="UP000092573">
    <property type="component" value="Chromosome"/>
</dbReference>
<evidence type="ECO:0000313" key="4">
    <source>
        <dbReference type="EMBL" id="ANS75063.1"/>
    </source>
</evidence>
<organism evidence="4 5">
    <name type="scientific">Paenibacillus yonginensis</name>
    <dbReference type="NCBI Taxonomy" id="1462996"/>
    <lineage>
        <taxon>Bacteria</taxon>
        <taxon>Bacillati</taxon>
        <taxon>Bacillota</taxon>
        <taxon>Bacilli</taxon>
        <taxon>Bacillales</taxon>
        <taxon>Paenibacillaceae</taxon>
        <taxon>Paenibacillus</taxon>
    </lineage>
</organism>
<reference evidence="4 5" key="1">
    <citation type="submission" date="2016-01" db="EMBL/GenBank/DDBJ databases">
        <title>Complete Genome Sequence of Paenibacillus yonginensis DCY84, a novel Plant Growth-Promoting Bacteria with Elicitation of Induced Systemic Resistance.</title>
        <authorList>
            <person name="Kim Y.J."/>
            <person name="Yang D.C."/>
            <person name="Sukweenadhi J."/>
        </authorList>
    </citation>
    <scope>NUCLEOTIDE SEQUENCE [LARGE SCALE GENOMIC DNA]</scope>
    <source>
        <strain evidence="4 5">DCY84</strain>
    </source>
</reference>
<keyword evidence="2" id="KW-1133">Transmembrane helix</keyword>
<dbReference type="AlphaFoldDB" id="A0A1B1N0W5"/>
<dbReference type="OrthoDB" id="2607704at2"/>
<keyword evidence="1" id="KW-0732">Signal</keyword>
<proteinExistence type="predicted"/>
<sequence length="207" mass="22223">MPNDKIPGEKFNLGKPSPAELIVRFVVGFAIMLTVIGFIVKFANNESSSSLSTTRYISTSTSAAATTTSPEPSASESATVYQVGQSASFGDYGVTVNKVTATTNDDGALSVKVTIEVENNGNAPINVDSSYFKLLDGSNREFAPDDSLSWDGDPIFMYDKINFGLKLTKSVIFKVPAEVTSAVLAMRDNMFDFGGAEYINFDLGTFK</sequence>
<dbReference type="KEGG" id="pyg:AWM70_10985"/>
<dbReference type="InterPro" id="IPR029050">
    <property type="entry name" value="Immunoprotect_excell_Ig-like"/>
</dbReference>
<feature type="transmembrane region" description="Helical" evidence="2">
    <location>
        <begin position="21"/>
        <end position="40"/>
    </location>
</feature>
<evidence type="ECO:0000256" key="1">
    <source>
        <dbReference type="ARBA" id="ARBA00022729"/>
    </source>
</evidence>
<keyword evidence="5" id="KW-1185">Reference proteome</keyword>
<keyword evidence="2" id="KW-0812">Transmembrane</keyword>
<name>A0A1B1N0W5_9BACL</name>
<evidence type="ECO:0000259" key="3">
    <source>
        <dbReference type="Pfam" id="PF11611"/>
    </source>
</evidence>
<dbReference type="InterPro" id="IPR029051">
    <property type="entry name" value="DUF4352"/>
</dbReference>
<evidence type="ECO:0000256" key="2">
    <source>
        <dbReference type="SAM" id="Phobius"/>
    </source>
</evidence>
<evidence type="ECO:0000313" key="5">
    <source>
        <dbReference type="Proteomes" id="UP000092573"/>
    </source>
</evidence>